<dbReference type="InterPro" id="IPR001005">
    <property type="entry name" value="SANT/Myb"/>
</dbReference>
<feature type="domain" description="HTH myb-type" evidence="8">
    <location>
        <begin position="56"/>
        <end position="84"/>
    </location>
</feature>
<evidence type="ECO:0000259" key="7">
    <source>
        <dbReference type="PROSITE" id="PS50090"/>
    </source>
</evidence>
<evidence type="ECO:0000259" key="8">
    <source>
        <dbReference type="PROSITE" id="PS51294"/>
    </source>
</evidence>
<dbReference type="GO" id="GO:0005634">
    <property type="term" value="C:nucleus"/>
    <property type="evidence" value="ECO:0007669"/>
    <property type="project" value="UniProtKB-SubCell"/>
</dbReference>
<evidence type="ECO:0000313" key="9">
    <source>
        <dbReference type="EMBL" id="RRT77099.1"/>
    </source>
</evidence>
<evidence type="ECO:0000256" key="6">
    <source>
        <dbReference type="ARBA" id="ARBA00023242"/>
    </source>
</evidence>
<dbReference type="Proteomes" id="UP000287651">
    <property type="component" value="Unassembled WGS sequence"/>
</dbReference>
<dbReference type="GO" id="GO:0043565">
    <property type="term" value="F:sequence-specific DNA binding"/>
    <property type="evidence" value="ECO:0007669"/>
    <property type="project" value="InterPro"/>
</dbReference>
<keyword evidence="3" id="KW-0805">Transcription regulation</keyword>
<dbReference type="InterPro" id="IPR044676">
    <property type="entry name" value="EOBI/EOBII-like_plant"/>
</dbReference>
<keyword evidence="2" id="KW-0677">Repeat</keyword>
<accession>A0A427ALF8</accession>
<comment type="caution">
    <text evidence="9">The sequence shown here is derived from an EMBL/GenBank/DDBJ whole genome shotgun (WGS) entry which is preliminary data.</text>
</comment>
<dbReference type="SUPFAM" id="SSF46689">
    <property type="entry name" value="Homeodomain-like"/>
    <property type="match status" value="1"/>
</dbReference>
<organism evidence="9 10">
    <name type="scientific">Ensete ventricosum</name>
    <name type="common">Abyssinian banana</name>
    <name type="synonym">Musa ensete</name>
    <dbReference type="NCBI Taxonomy" id="4639"/>
    <lineage>
        <taxon>Eukaryota</taxon>
        <taxon>Viridiplantae</taxon>
        <taxon>Streptophyta</taxon>
        <taxon>Embryophyta</taxon>
        <taxon>Tracheophyta</taxon>
        <taxon>Spermatophyta</taxon>
        <taxon>Magnoliopsida</taxon>
        <taxon>Liliopsida</taxon>
        <taxon>Zingiberales</taxon>
        <taxon>Musaceae</taxon>
        <taxon>Ensete</taxon>
    </lineage>
</organism>
<keyword evidence="6" id="KW-0539">Nucleus</keyword>
<dbReference type="PROSITE" id="PS50090">
    <property type="entry name" value="MYB_LIKE"/>
    <property type="match status" value="1"/>
</dbReference>
<dbReference type="InterPro" id="IPR009057">
    <property type="entry name" value="Homeodomain-like_sf"/>
</dbReference>
<sequence length="166" mass="19090">MRPTNRSRHCWSLGQSESSINLGFSALFLFHVASARIPRREQEMSGKRGSSNQHEDMELRRGPWTLEEDTLLVHYIAFHGEGRWNLLARCSGDRSSSHLPFLIYLRLTFCCSYRLEENRQELSFEVVELLEARYKARQSLSRGEVPDPRAPVQVGEQVIIEALSLG</sequence>
<reference evidence="9 10" key="1">
    <citation type="journal article" date="2014" name="Agronomy (Basel)">
        <title>A Draft Genome Sequence for Ensete ventricosum, the Drought-Tolerant Tree Against Hunger.</title>
        <authorList>
            <person name="Harrison J."/>
            <person name="Moore K.A."/>
            <person name="Paszkiewicz K."/>
            <person name="Jones T."/>
            <person name="Grant M."/>
            <person name="Ambacheew D."/>
            <person name="Muzemil S."/>
            <person name="Studholme D.J."/>
        </authorList>
    </citation>
    <scope>NUCLEOTIDE SEQUENCE [LARGE SCALE GENOMIC DNA]</scope>
</reference>
<dbReference type="PROSITE" id="PS51294">
    <property type="entry name" value="HTH_MYB"/>
    <property type="match status" value="1"/>
</dbReference>
<comment type="subcellular location">
    <subcellularLocation>
        <location evidence="1">Nucleus</location>
    </subcellularLocation>
</comment>
<dbReference type="AlphaFoldDB" id="A0A427ALF8"/>
<keyword evidence="5" id="KW-0804">Transcription</keyword>
<gene>
    <name evidence="9" type="ORF">B296_00026199</name>
</gene>
<dbReference type="Gene3D" id="1.10.10.60">
    <property type="entry name" value="Homeodomain-like"/>
    <property type="match status" value="1"/>
</dbReference>
<evidence type="ECO:0000256" key="4">
    <source>
        <dbReference type="ARBA" id="ARBA00023125"/>
    </source>
</evidence>
<dbReference type="CDD" id="cd00167">
    <property type="entry name" value="SANT"/>
    <property type="match status" value="1"/>
</dbReference>
<feature type="domain" description="Myb-like" evidence="7">
    <location>
        <begin position="56"/>
        <end position="95"/>
    </location>
</feature>
<dbReference type="Pfam" id="PF00249">
    <property type="entry name" value="Myb_DNA-binding"/>
    <property type="match status" value="1"/>
</dbReference>
<keyword evidence="4" id="KW-0238">DNA-binding</keyword>
<evidence type="ECO:0000256" key="5">
    <source>
        <dbReference type="ARBA" id="ARBA00023163"/>
    </source>
</evidence>
<dbReference type="PANTHER" id="PTHR45675:SF30">
    <property type="entry name" value="TRANSCRIPTION FACTOR MYB62"/>
    <property type="match status" value="1"/>
</dbReference>
<dbReference type="InterPro" id="IPR017930">
    <property type="entry name" value="Myb_dom"/>
</dbReference>
<evidence type="ECO:0000256" key="2">
    <source>
        <dbReference type="ARBA" id="ARBA00022737"/>
    </source>
</evidence>
<proteinExistence type="predicted"/>
<dbReference type="EMBL" id="AMZH03002015">
    <property type="protein sequence ID" value="RRT77099.1"/>
    <property type="molecule type" value="Genomic_DNA"/>
</dbReference>
<evidence type="ECO:0000313" key="10">
    <source>
        <dbReference type="Proteomes" id="UP000287651"/>
    </source>
</evidence>
<evidence type="ECO:0000256" key="3">
    <source>
        <dbReference type="ARBA" id="ARBA00023015"/>
    </source>
</evidence>
<protein>
    <submittedName>
        <fullName evidence="9">Uncharacterized protein</fullName>
    </submittedName>
</protein>
<dbReference type="PANTHER" id="PTHR45675">
    <property type="entry name" value="MYB TRANSCRIPTION FACTOR-RELATED-RELATED"/>
    <property type="match status" value="1"/>
</dbReference>
<evidence type="ECO:0000256" key="1">
    <source>
        <dbReference type="ARBA" id="ARBA00004123"/>
    </source>
</evidence>
<dbReference type="GO" id="GO:0003700">
    <property type="term" value="F:DNA-binding transcription factor activity"/>
    <property type="evidence" value="ECO:0007669"/>
    <property type="project" value="InterPro"/>
</dbReference>
<name>A0A427ALF8_ENSVE</name>